<feature type="transmembrane region" description="Helical" evidence="9">
    <location>
        <begin position="55"/>
        <end position="75"/>
    </location>
</feature>
<dbReference type="Proteomes" id="UP000460318">
    <property type="component" value="Unassembled WGS sequence"/>
</dbReference>
<dbReference type="EMBL" id="WUBI01000004">
    <property type="protein sequence ID" value="MWV46472.1"/>
    <property type="molecule type" value="Genomic_DNA"/>
</dbReference>
<evidence type="ECO:0000256" key="1">
    <source>
        <dbReference type="ARBA" id="ARBA00004651"/>
    </source>
</evidence>
<keyword evidence="5 8" id="KW-0812">Transmembrane</keyword>
<dbReference type="Pfam" id="PF00860">
    <property type="entry name" value="Xan_ur_permease"/>
    <property type="match status" value="1"/>
</dbReference>
<feature type="transmembrane region" description="Helical" evidence="9">
    <location>
        <begin position="108"/>
        <end position="126"/>
    </location>
</feature>
<reference evidence="10 11" key="1">
    <citation type="submission" date="2019-12" db="EMBL/GenBank/DDBJ databases">
        <title>Paenibacillus sp. nov., an endophytic bacterium isolated from the stem of Dendrobium.</title>
        <authorList>
            <person name="Zhao R."/>
        </authorList>
    </citation>
    <scope>NUCLEOTIDE SEQUENCE [LARGE SCALE GENOMIC DNA]</scope>
    <source>
        <strain evidence="10 11">HJL G12</strain>
    </source>
</reference>
<organism evidence="10 11">
    <name type="scientific">Paenibacillus dendrobii</name>
    <dbReference type="NCBI Taxonomy" id="2691084"/>
    <lineage>
        <taxon>Bacteria</taxon>
        <taxon>Bacillati</taxon>
        <taxon>Bacillota</taxon>
        <taxon>Bacilli</taxon>
        <taxon>Bacillales</taxon>
        <taxon>Paenibacillaceae</taxon>
        <taxon>Paenibacillus</taxon>
    </lineage>
</organism>
<comment type="caution">
    <text evidence="10">The sequence shown here is derived from an EMBL/GenBank/DDBJ whole genome shotgun (WGS) entry which is preliminary data.</text>
</comment>
<dbReference type="InterPro" id="IPR045018">
    <property type="entry name" value="Azg-like"/>
</dbReference>
<feature type="transmembrane region" description="Helical" evidence="9">
    <location>
        <begin position="82"/>
        <end position="102"/>
    </location>
</feature>
<evidence type="ECO:0000256" key="5">
    <source>
        <dbReference type="ARBA" id="ARBA00022692"/>
    </source>
</evidence>
<proteinExistence type="inferred from homology"/>
<feature type="transmembrane region" description="Helical" evidence="9">
    <location>
        <begin position="385"/>
        <end position="410"/>
    </location>
</feature>
<keyword evidence="7 8" id="KW-0472">Membrane</keyword>
<accession>A0A7X3IQN2</accession>
<keyword evidence="4 8" id="KW-1003">Cell membrane</keyword>
<keyword evidence="3 8" id="KW-0813">Transport</keyword>
<dbReference type="RefSeq" id="WP_160500056.1">
    <property type="nucleotide sequence ID" value="NZ_WUBI01000004.1"/>
</dbReference>
<dbReference type="PANTHER" id="PTHR43337">
    <property type="entry name" value="XANTHINE/URACIL PERMEASE C887.17-RELATED"/>
    <property type="match status" value="1"/>
</dbReference>
<evidence type="ECO:0000313" key="11">
    <source>
        <dbReference type="Proteomes" id="UP000460318"/>
    </source>
</evidence>
<evidence type="ECO:0000256" key="7">
    <source>
        <dbReference type="ARBA" id="ARBA00023136"/>
    </source>
</evidence>
<keyword evidence="11" id="KW-1185">Reference proteome</keyword>
<evidence type="ECO:0000256" key="4">
    <source>
        <dbReference type="ARBA" id="ARBA00022475"/>
    </source>
</evidence>
<feature type="transmembrane region" description="Helical" evidence="9">
    <location>
        <begin position="422"/>
        <end position="439"/>
    </location>
</feature>
<comment type="similarity">
    <text evidence="2 8">Belongs to the nucleobase:cation symporter-2 (NCS2) (TC 2.A.40) family. Azg-like subfamily.</text>
</comment>
<evidence type="ECO:0000256" key="6">
    <source>
        <dbReference type="ARBA" id="ARBA00022989"/>
    </source>
</evidence>
<gene>
    <name evidence="10" type="ORF">GRF59_22975</name>
</gene>
<dbReference type="InterPro" id="IPR026033">
    <property type="entry name" value="Azg-like_bact_archaea"/>
</dbReference>
<dbReference type="InterPro" id="IPR006043">
    <property type="entry name" value="NCS2"/>
</dbReference>
<evidence type="ECO:0000313" key="10">
    <source>
        <dbReference type="EMBL" id="MWV46472.1"/>
    </source>
</evidence>
<protein>
    <submittedName>
        <fullName evidence="10">NCS2 family permease</fullName>
    </submittedName>
</protein>
<evidence type="ECO:0000256" key="3">
    <source>
        <dbReference type="ARBA" id="ARBA00022448"/>
    </source>
</evidence>
<keyword evidence="6 8" id="KW-1133">Transmembrane helix</keyword>
<dbReference type="AlphaFoldDB" id="A0A7X3IQN2"/>
<evidence type="ECO:0000256" key="9">
    <source>
        <dbReference type="SAM" id="Phobius"/>
    </source>
</evidence>
<dbReference type="PANTHER" id="PTHR43337:SF1">
    <property type="entry name" value="XANTHINE_URACIL PERMEASE C887.17-RELATED"/>
    <property type="match status" value="1"/>
</dbReference>
<name>A0A7X3IQN2_9BACL</name>
<dbReference type="PIRSF" id="PIRSF005353">
    <property type="entry name" value="PbuG"/>
    <property type="match status" value="1"/>
</dbReference>
<sequence>MNNTNSSWLDRFFKLSQHQTNVKTEIIAGLTTFVTMAYIIVVQPDLMKAAGMDQGAVMVTVLIASGLFSIIMGLYAKRPFAVAPGMGGNAFFAYSIVAAGLATWQQGLGMIFISGVLFLLLTFLGLRETISHIIPKNIKHAIGAAVGLFIIGTGFSNAKLIVQNKTGTLTLGSLHSPTVLLSVIGLVIIIGLMARKLKAAVFIGILITSIIGIPMGITKLPHSFADLFSLPPNPSSIMFQADIPGALKLAFFPLLFTFFTGEFFSTMGTVLGVGAKANLLDKEGNLPDIKKPFIVDGVATVGGALMGQTTITTYIESASGVEAGGRTGLTAVTTGIVFLLALFITPIILLIPSAATAPALIVIGLSMLATLKNINMDEWEESLPALLTVIAAGLTFSLANGIVFGILSYVIIKVFMGKFRDIHIGLWILCIPLVYYLWLK</sequence>
<feature type="transmembrane region" description="Helical" evidence="9">
    <location>
        <begin position="138"/>
        <end position="162"/>
    </location>
</feature>
<dbReference type="GO" id="GO:0005886">
    <property type="term" value="C:plasma membrane"/>
    <property type="evidence" value="ECO:0007669"/>
    <property type="project" value="UniProtKB-SubCell"/>
</dbReference>
<feature type="transmembrane region" description="Helical" evidence="9">
    <location>
        <begin position="174"/>
        <end position="192"/>
    </location>
</feature>
<feature type="transmembrane region" description="Helical" evidence="9">
    <location>
        <begin position="336"/>
        <end position="365"/>
    </location>
</feature>
<evidence type="ECO:0000256" key="2">
    <source>
        <dbReference type="ARBA" id="ARBA00005697"/>
    </source>
</evidence>
<comment type="subcellular location">
    <subcellularLocation>
        <location evidence="1 8">Cell membrane</location>
        <topology evidence="1 8">Multi-pass membrane protein</topology>
    </subcellularLocation>
</comment>
<feature type="transmembrane region" description="Helical" evidence="9">
    <location>
        <begin position="21"/>
        <end position="43"/>
    </location>
</feature>
<dbReference type="GO" id="GO:0005345">
    <property type="term" value="F:purine nucleobase transmembrane transporter activity"/>
    <property type="evidence" value="ECO:0007669"/>
    <property type="project" value="TreeGrafter"/>
</dbReference>
<feature type="transmembrane region" description="Helical" evidence="9">
    <location>
        <begin position="199"/>
        <end position="217"/>
    </location>
</feature>
<evidence type="ECO:0000256" key="8">
    <source>
        <dbReference type="PIRNR" id="PIRNR005353"/>
    </source>
</evidence>